<name>A0A0C9TLR2_SPHS4</name>
<feature type="region of interest" description="Disordered" evidence="1">
    <location>
        <begin position="37"/>
        <end position="64"/>
    </location>
</feature>
<evidence type="ECO:0000256" key="1">
    <source>
        <dbReference type="SAM" id="MobiDB-lite"/>
    </source>
</evidence>
<feature type="compositionally biased region" description="Basic and acidic residues" evidence="1">
    <location>
        <begin position="37"/>
        <end position="48"/>
    </location>
</feature>
<dbReference type="AlphaFoldDB" id="A0A0C9TLR2"/>
<accession>A0A0C9TLR2</accession>
<gene>
    <name evidence="2" type="ORF">M422DRAFT_267545</name>
</gene>
<evidence type="ECO:0000313" key="2">
    <source>
        <dbReference type="EMBL" id="KIJ30838.1"/>
    </source>
</evidence>
<dbReference type="EMBL" id="KN837253">
    <property type="protein sequence ID" value="KIJ30838.1"/>
    <property type="molecule type" value="Genomic_DNA"/>
</dbReference>
<keyword evidence="3" id="KW-1185">Reference proteome</keyword>
<organism evidence="2 3">
    <name type="scientific">Sphaerobolus stellatus (strain SS14)</name>
    <dbReference type="NCBI Taxonomy" id="990650"/>
    <lineage>
        <taxon>Eukaryota</taxon>
        <taxon>Fungi</taxon>
        <taxon>Dikarya</taxon>
        <taxon>Basidiomycota</taxon>
        <taxon>Agaricomycotina</taxon>
        <taxon>Agaricomycetes</taxon>
        <taxon>Phallomycetidae</taxon>
        <taxon>Geastrales</taxon>
        <taxon>Sphaerobolaceae</taxon>
        <taxon>Sphaerobolus</taxon>
    </lineage>
</organism>
<dbReference type="Proteomes" id="UP000054279">
    <property type="component" value="Unassembled WGS sequence"/>
</dbReference>
<sequence>MPRPIKYDNDNDRKQAILRNKRNWAHKNQDYVRKEALRRYHATKDSKSPRKYTKPKSRASSPQTLRIQHVRRPRLRITVDTNLDQAVYALWRRAVHQFSEYSGAAVLPPLYHHFVDTLKDHPGEHG</sequence>
<protein>
    <submittedName>
        <fullName evidence="2">Uncharacterized protein</fullName>
    </submittedName>
</protein>
<reference evidence="2 3" key="1">
    <citation type="submission" date="2014-06" db="EMBL/GenBank/DDBJ databases">
        <title>Evolutionary Origins and Diversification of the Mycorrhizal Mutualists.</title>
        <authorList>
            <consortium name="DOE Joint Genome Institute"/>
            <consortium name="Mycorrhizal Genomics Consortium"/>
            <person name="Kohler A."/>
            <person name="Kuo A."/>
            <person name="Nagy L.G."/>
            <person name="Floudas D."/>
            <person name="Copeland A."/>
            <person name="Barry K.W."/>
            <person name="Cichocki N."/>
            <person name="Veneault-Fourrey C."/>
            <person name="LaButti K."/>
            <person name="Lindquist E.A."/>
            <person name="Lipzen A."/>
            <person name="Lundell T."/>
            <person name="Morin E."/>
            <person name="Murat C."/>
            <person name="Riley R."/>
            <person name="Ohm R."/>
            <person name="Sun H."/>
            <person name="Tunlid A."/>
            <person name="Henrissat B."/>
            <person name="Grigoriev I.V."/>
            <person name="Hibbett D.S."/>
            <person name="Martin F."/>
        </authorList>
    </citation>
    <scope>NUCLEOTIDE SEQUENCE [LARGE SCALE GENOMIC DNA]</scope>
    <source>
        <strain evidence="2 3">SS14</strain>
    </source>
</reference>
<proteinExistence type="predicted"/>
<evidence type="ECO:0000313" key="3">
    <source>
        <dbReference type="Proteomes" id="UP000054279"/>
    </source>
</evidence>
<feature type="non-terminal residue" evidence="2">
    <location>
        <position position="126"/>
    </location>
</feature>
<dbReference type="HOGENOM" id="CLU_1987007_0_0_1"/>